<dbReference type="Proteomes" id="UP000051658">
    <property type="component" value="Unassembled WGS sequence"/>
</dbReference>
<evidence type="ECO:0000259" key="1">
    <source>
        <dbReference type="Pfam" id="PF00534"/>
    </source>
</evidence>
<accession>A0A0R2I608</accession>
<dbReference type="PATRIC" id="fig|1449336.4.peg.125"/>
<dbReference type="Pfam" id="PF13439">
    <property type="entry name" value="Glyco_transf_4"/>
    <property type="match status" value="1"/>
</dbReference>
<dbReference type="CDD" id="cd03801">
    <property type="entry name" value="GT4_PimA-like"/>
    <property type="match status" value="1"/>
</dbReference>
<dbReference type="Pfam" id="PF00534">
    <property type="entry name" value="Glycos_transf_1"/>
    <property type="match status" value="1"/>
</dbReference>
<evidence type="ECO:0000313" key="4">
    <source>
        <dbReference type="Proteomes" id="UP000051658"/>
    </source>
</evidence>
<sequence length="363" mass="41244">MKVLHINVGAENGGGKTHIISLLSQFNSNEAELLVLEDGIVAQEARALNIKVTVIPQTSRYDLSVLKKIIVFINKNNFDLVHTHGPRANFLINKIRNKLNAKWVITVHSNPKLDFMNRGLKGKLFTFLNLKCLKKADALIAVTENFKKMLIEYGLNEKNIYVVYNGIIFDDTPIKKRNKNSIFTMSYVARLHPIKGHSLLFKSLSKTNIPNYKLNIIGDGDCLSQLKKEASELKIDSFIHFLGFKNREEIDQLVSESDITLLSSYSESFPLVLLESANQHVPFISTAVGDVHKLIPNEKYGWLVPIDNQLAYTKALDDAYRSWLDDTLIAKGENIYKLASTNFSLDKLYQDTKKIYLDVLRKE</sequence>
<name>A0A0R2I608_CARDV</name>
<evidence type="ECO:0000313" key="3">
    <source>
        <dbReference type="EMBL" id="KRN57146.1"/>
    </source>
</evidence>
<feature type="domain" description="Glycosyltransferase subfamily 4-like N-terminal" evidence="2">
    <location>
        <begin position="13"/>
        <end position="167"/>
    </location>
</feature>
<comment type="caution">
    <text evidence="3">The sequence shown here is derived from an EMBL/GenBank/DDBJ whole genome shotgun (WGS) entry which is preliminary data.</text>
</comment>
<organism evidence="3 4">
    <name type="scientific">Carnobacterium divergens DSM 20623</name>
    <dbReference type="NCBI Taxonomy" id="1449336"/>
    <lineage>
        <taxon>Bacteria</taxon>
        <taxon>Bacillati</taxon>
        <taxon>Bacillota</taxon>
        <taxon>Bacilli</taxon>
        <taxon>Lactobacillales</taxon>
        <taxon>Carnobacteriaceae</taxon>
        <taxon>Carnobacterium</taxon>
    </lineage>
</organism>
<dbReference type="Gene3D" id="3.40.50.2000">
    <property type="entry name" value="Glycogen Phosphorylase B"/>
    <property type="match status" value="2"/>
</dbReference>
<dbReference type="AlphaFoldDB" id="A0A0R2I608"/>
<feature type="domain" description="Glycosyl transferase family 1" evidence="1">
    <location>
        <begin position="183"/>
        <end position="322"/>
    </location>
</feature>
<dbReference type="GeneID" id="89588121"/>
<keyword evidence="4" id="KW-1185">Reference proteome</keyword>
<protein>
    <submittedName>
        <fullName evidence="3">Teichoic acid polysaccharide glycosyl transferase</fullName>
    </submittedName>
</protein>
<gene>
    <name evidence="3" type="ORF">IV74_GL000124</name>
</gene>
<keyword evidence="3" id="KW-0808">Transferase</keyword>
<dbReference type="EMBL" id="JQBS01000007">
    <property type="protein sequence ID" value="KRN57146.1"/>
    <property type="molecule type" value="Genomic_DNA"/>
</dbReference>
<dbReference type="GO" id="GO:0016757">
    <property type="term" value="F:glycosyltransferase activity"/>
    <property type="evidence" value="ECO:0007669"/>
    <property type="project" value="InterPro"/>
</dbReference>
<proteinExistence type="predicted"/>
<dbReference type="RefSeq" id="WP_034571499.1">
    <property type="nucleotide sequence ID" value="NZ_JQBS01000007.1"/>
</dbReference>
<dbReference type="PANTHER" id="PTHR12526:SF638">
    <property type="entry name" value="SPORE COAT PROTEIN SA"/>
    <property type="match status" value="1"/>
</dbReference>
<dbReference type="InterPro" id="IPR001296">
    <property type="entry name" value="Glyco_trans_1"/>
</dbReference>
<dbReference type="eggNOG" id="COG0438">
    <property type="taxonomic scope" value="Bacteria"/>
</dbReference>
<evidence type="ECO:0000259" key="2">
    <source>
        <dbReference type="Pfam" id="PF13439"/>
    </source>
</evidence>
<dbReference type="SUPFAM" id="SSF53756">
    <property type="entry name" value="UDP-Glycosyltransferase/glycogen phosphorylase"/>
    <property type="match status" value="1"/>
</dbReference>
<dbReference type="PANTHER" id="PTHR12526">
    <property type="entry name" value="GLYCOSYLTRANSFERASE"/>
    <property type="match status" value="1"/>
</dbReference>
<dbReference type="InterPro" id="IPR028098">
    <property type="entry name" value="Glyco_trans_4-like_N"/>
</dbReference>
<reference evidence="3 4" key="1">
    <citation type="journal article" date="2015" name="Genome Announc.">
        <title>Expanding the biotechnology potential of lactobacilli through comparative genomics of 213 strains and associated genera.</title>
        <authorList>
            <person name="Sun Z."/>
            <person name="Harris H.M."/>
            <person name="McCann A."/>
            <person name="Guo C."/>
            <person name="Argimon S."/>
            <person name="Zhang W."/>
            <person name="Yang X."/>
            <person name="Jeffery I.B."/>
            <person name="Cooney J.C."/>
            <person name="Kagawa T.F."/>
            <person name="Liu W."/>
            <person name="Song Y."/>
            <person name="Salvetti E."/>
            <person name="Wrobel A."/>
            <person name="Rasinkangas P."/>
            <person name="Parkhill J."/>
            <person name="Rea M.C."/>
            <person name="O'Sullivan O."/>
            <person name="Ritari J."/>
            <person name="Douillard F.P."/>
            <person name="Paul Ross R."/>
            <person name="Yang R."/>
            <person name="Briner A.E."/>
            <person name="Felis G.E."/>
            <person name="de Vos W.M."/>
            <person name="Barrangou R."/>
            <person name="Klaenhammer T.R."/>
            <person name="Caufield P.W."/>
            <person name="Cui Y."/>
            <person name="Zhang H."/>
            <person name="O'Toole P.W."/>
        </authorList>
    </citation>
    <scope>NUCLEOTIDE SEQUENCE [LARGE SCALE GENOMIC DNA]</scope>
    <source>
        <strain evidence="3 4">DSM 20623</strain>
    </source>
</reference>